<keyword evidence="2" id="KW-1185">Reference proteome</keyword>
<organism evidence="1 2">
    <name type="scientific">Vittaforma corneae (strain ATCC 50505)</name>
    <name type="common">Microsporidian parasite</name>
    <name type="synonym">Nosema corneum</name>
    <dbReference type="NCBI Taxonomy" id="993615"/>
    <lineage>
        <taxon>Eukaryota</taxon>
        <taxon>Fungi</taxon>
        <taxon>Fungi incertae sedis</taxon>
        <taxon>Microsporidia</taxon>
        <taxon>Nosematidae</taxon>
        <taxon>Vittaforma</taxon>
    </lineage>
</organism>
<name>L2GJP8_VITCO</name>
<evidence type="ECO:0000313" key="2">
    <source>
        <dbReference type="Proteomes" id="UP000011082"/>
    </source>
</evidence>
<dbReference type="EMBL" id="JH370150">
    <property type="protein sequence ID" value="ELA41083.1"/>
    <property type="molecule type" value="Genomic_DNA"/>
</dbReference>
<proteinExistence type="predicted"/>
<dbReference type="Proteomes" id="UP000011082">
    <property type="component" value="Unassembled WGS sequence"/>
</dbReference>
<dbReference type="InParanoid" id="L2GJP8"/>
<sequence length="169" mass="19679">MEVPYTATREETLASYIAFITNIVNQHTVSYKKANYLKTSNDHQSGESLLVQPFLSMLVCITRKRVAYLKLKFKCFEILFHGYSFSRDVLKEELKRIFSSLASTFLRQGLGMSSYSIMELYHILQLLIDFNNTELINDLKLELTGLLLIRDNKTVDYVRILLKKMFTSK</sequence>
<evidence type="ECO:0000313" key="1">
    <source>
        <dbReference type="EMBL" id="ELA41083.1"/>
    </source>
</evidence>
<dbReference type="HOGENOM" id="CLU_1579718_0_0_1"/>
<dbReference type="VEuPathDB" id="MicrosporidiaDB:VICG_01876"/>
<protein>
    <submittedName>
        <fullName evidence="1">Uncharacterized protein</fullName>
    </submittedName>
</protein>
<dbReference type="RefSeq" id="XP_007605321.1">
    <property type="nucleotide sequence ID" value="XM_007605259.1"/>
</dbReference>
<dbReference type="AlphaFoldDB" id="L2GJP8"/>
<dbReference type="GeneID" id="19882586"/>
<accession>L2GJP8</accession>
<gene>
    <name evidence="1" type="ORF">VICG_01876</name>
</gene>
<reference evidence="2" key="1">
    <citation type="submission" date="2011-05" db="EMBL/GenBank/DDBJ databases">
        <title>The genome sequence of Vittaforma corneae strain ATCC 50505.</title>
        <authorList>
            <consortium name="The Broad Institute Genome Sequencing Platform"/>
            <person name="Cuomo C."/>
            <person name="Didier E."/>
            <person name="Bowers L."/>
            <person name="Young S.K."/>
            <person name="Zeng Q."/>
            <person name="Gargeya S."/>
            <person name="Fitzgerald M."/>
            <person name="Haas B."/>
            <person name="Abouelleil A."/>
            <person name="Alvarado L."/>
            <person name="Arachchi H.M."/>
            <person name="Berlin A."/>
            <person name="Chapman S.B."/>
            <person name="Gearin G."/>
            <person name="Goldberg J."/>
            <person name="Griggs A."/>
            <person name="Gujja S."/>
            <person name="Hansen M."/>
            <person name="Heiman D."/>
            <person name="Howarth C."/>
            <person name="Larimer J."/>
            <person name="Lui A."/>
            <person name="MacDonald P.J.P."/>
            <person name="McCowen C."/>
            <person name="Montmayeur A."/>
            <person name="Murphy C."/>
            <person name="Neiman D."/>
            <person name="Pearson M."/>
            <person name="Priest M."/>
            <person name="Roberts A."/>
            <person name="Saif S."/>
            <person name="Shea T."/>
            <person name="Sisk P."/>
            <person name="Stolte C."/>
            <person name="Sykes S."/>
            <person name="Wortman J."/>
            <person name="Nusbaum C."/>
            <person name="Birren B."/>
        </authorList>
    </citation>
    <scope>NUCLEOTIDE SEQUENCE [LARGE SCALE GENOMIC DNA]</scope>
    <source>
        <strain evidence="2">ATCC 50505</strain>
    </source>
</reference>